<sequence length="124" mass="13722">MGRGEYLARRSTIPRPSSELDLVVKPQSSHHIAGLGKFLGHIVGPSLGKGNANFTCQRVLGCHTYIRADVIFLDRFAFVLSVWTAILFAKERPELSPNSLALKCSPDESSRQLFHSKHAAILCY</sequence>
<reference evidence="2" key="2">
    <citation type="submission" date="2015-01" db="EMBL/GenBank/DDBJ databases">
        <title>Evolutionary Origins and Diversification of the Mycorrhizal Mutualists.</title>
        <authorList>
            <consortium name="DOE Joint Genome Institute"/>
            <consortium name="Mycorrhizal Genomics Consortium"/>
            <person name="Kohler A."/>
            <person name="Kuo A."/>
            <person name="Nagy L.G."/>
            <person name="Floudas D."/>
            <person name="Copeland A."/>
            <person name="Barry K.W."/>
            <person name="Cichocki N."/>
            <person name="Veneault-Fourrey C."/>
            <person name="LaButti K."/>
            <person name="Lindquist E.A."/>
            <person name="Lipzen A."/>
            <person name="Lundell T."/>
            <person name="Morin E."/>
            <person name="Murat C."/>
            <person name="Riley R."/>
            <person name="Ohm R."/>
            <person name="Sun H."/>
            <person name="Tunlid A."/>
            <person name="Henrissat B."/>
            <person name="Grigoriev I.V."/>
            <person name="Hibbett D.S."/>
            <person name="Martin F."/>
        </authorList>
    </citation>
    <scope>NUCLEOTIDE SEQUENCE [LARGE SCALE GENOMIC DNA]</scope>
    <source>
        <strain evidence="2">Foug A</strain>
    </source>
</reference>
<dbReference type="AlphaFoldDB" id="A0A0C2ZCH8"/>
<dbReference type="Proteomes" id="UP000053989">
    <property type="component" value="Unassembled WGS sequence"/>
</dbReference>
<accession>A0A0C2ZCH8</accession>
<dbReference type="InParanoid" id="A0A0C2ZCH8"/>
<keyword evidence="2" id="KW-1185">Reference proteome</keyword>
<evidence type="ECO:0000313" key="1">
    <source>
        <dbReference type="EMBL" id="KIM59523.1"/>
    </source>
</evidence>
<dbReference type="HOGENOM" id="CLU_2005281_0_0_1"/>
<reference evidence="1 2" key="1">
    <citation type="submission" date="2014-04" db="EMBL/GenBank/DDBJ databases">
        <authorList>
            <consortium name="DOE Joint Genome Institute"/>
            <person name="Kuo A."/>
            <person name="Kohler A."/>
            <person name="Nagy L.G."/>
            <person name="Floudas D."/>
            <person name="Copeland A."/>
            <person name="Barry K.W."/>
            <person name="Cichocki N."/>
            <person name="Veneault-Fourrey C."/>
            <person name="LaButti K."/>
            <person name="Lindquist E.A."/>
            <person name="Lipzen A."/>
            <person name="Lundell T."/>
            <person name="Morin E."/>
            <person name="Murat C."/>
            <person name="Sun H."/>
            <person name="Tunlid A."/>
            <person name="Henrissat B."/>
            <person name="Grigoriev I.V."/>
            <person name="Hibbett D.S."/>
            <person name="Martin F."/>
            <person name="Nordberg H.P."/>
            <person name="Cantor M.N."/>
            <person name="Hua S.X."/>
        </authorList>
    </citation>
    <scope>NUCLEOTIDE SEQUENCE [LARGE SCALE GENOMIC DNA]</scope>
    <source>
        <strain evidence="1 2">Foug A</strain>
    </source>
</reference>
<name>A0A0C2ZCH8_9AGAM</name>
<gene>
    <name evidence="1" type="ORF">SCLCIDRAFT_1217648</name>
</gene>
<organism evidence="1 2">
    <name type="scientific">Scleroderma citrinum Foug A</name>
    <dbReference type="NCBI Taxonomy" id="1036808"/>
    <lineage>
        <taxon>Eukaryota</taxon>
        <taxon>Fungi</taxon>
        <taxon>Dikarya</taxon>
        <taxon>Basidiomycota</taxon>
        <taxon>Agaricomycotina</taxon>
        <taxon>Agaricomycetes</taxon>
        <taxon>Agaricomycetidae</taxon>
        <taxon>Boletales</taxon>
        <taxon>Sclerodermatineae</taxon>
        <taxon>Sclerodermataceae</taxon>
        <taxon>Scleroderma</taxon>
    </lineage>
</organism>
<proteinExistence type="predicted"/>
<dbReference type="EMBL" id="KN822072">
    <property type="protein sequence ID" value="KIM59523.1"/>
    <property type="molecule type" value="Genomic_DNA"/>
</dbReference>
<protein>
    <submittedName>
        <fullName evidence="1">Uncharacterized protein</fullName>
    </submittedName>
</protein>
<evidence type="ECO:0000313" key="2">
    <source>
        <dbReference type="Proteomes" id="UP000053989"/>
    </source>
</evidence>